<dbReference type="Proteomes" id="UP000735302">
    <property type="component" value="Unassembled WGS sequence"/>
</dbReference>
<gene>
    <name evidence="2" type="ORF">PoB_006710400</name>
</gene>
<feature type="region of interest" description="Disordered" evidence="1">
    <location>
        <begin position="14"/>
        <end position="39"/>
    </location>
</feature>
<dbReference type="EMBL" id="BLXT01007620">
    <property type="protein sequence ID" value="GFO40599.1"/>
    <property type="molecule type" value="Genomic_DNA"/>
</dbReference>
<sequence>MDWFGFCDIASRQQDDRKLSGPPPGKGAHGGARTRDRRVPADIKADSIKTMKIARRITEQIRNFLIETVNYYLTNHEFPY</sequence>
<protein>
    <submittedName>
        <fullName evidence="2">Uncharacterized protein</fullName>
    </submittedName>
</protein>
<name>A0AAV4D8Q1_9GAST</name>
<evidence type="ECO:0000313" key="3">
    <source>
        <dbReference type="Proteomes" id="UP000735302"/>
    </source>
</evidence>
<evidence type="ECO:0000313" key="2">
    <source>
        <dbReference type="EMBL" id="GFO40599.1"/>
    </source>
</evidence>
<proteinExistence type="predicted"/>
<comment type="caution">
    <text evidence="2">The sequence shown here is derived from an EMBL/GenBank/DDBJ whole genome shotgun (WGS) entry which is preliminary data.</text>
</comment>
<keyword evidence="3" id="KW-1185">Reference proteome</keyword>
<organism evidence="2 3">
    <name type="scientific">Plakobranchus ocellatus</name>
    <dbReference type="NCBI Taxonomy" id="259542"/>
    <lineage>
        <taxon>Eukaryota</taxon>
        <taxon>Metazoa</taxon>
        <taxon>Spiralia</taxon>
        <taxon>Lophotrochozoa</taxon>
        <taxon>Mollusca</taxon>
        <taxon>Gastropoda</taxon>
        <taxon>Heterobranchia</taxon>
        <taxon>Euthyneura</taxon>
        <taxon>Panpulmonata</taxon>
        <taxon>Sacoglossa</taxon>
        <taxon>Placobranchoidea</taxon>
        <taxon>Plakobranchidae</taxon>
        <taxon>Plakobranchus</taxon>
    </lineage>
</organism>
<evidence type="ECO:0000256" key="1">
    <source>
        <dbReference type="SAM" id="MobiDB-lite"/>
    </source>
</evidence>
<reference evidence="2 3" key="1">
    <citation type="journal article" date="2021" name="Elife">
        <title>Chloroplast acquisition without the gene transfer in kleptoplastic sea slugs, Plakobranchus ocellatus.</title>
        <authorList>
            <person name="Maeda T."/>
            <person name="Takahashi S."/>
            <person name="Yoshida T."/>
            <person name="Shimamura S."/>
            <person name="Takaki Y."/>
            <person name="Nagai Y."/>
            <person name="Toyoda A."/>
            <person name="Suzuki Y."/>
            <person name="Arimoto A."/>
            <person name="Ishii H."/>
            <person name="Satoh N."/>
            <person name="Nishiyama T."/>
            <person name="Hasebe M."/>
            <person name="Maruyama T."/>
            <person name="Minagawa J."/>
            <person name="Obokata J."/>
            <person name="Shigenobu S."/>
        </authorList>
    </citation>
    <scope>NUCLEOTIDE SEQUENCE [LARGE SCALE GENOMIC DNA]</scope>
</reference>
<accession>A0AAV4D8Q1</accession>
<dbReference type="AlphaFoldDB" id="A0AAV4D8Q1"/>